<feature type="domain" description="Bacteriophage T5 Orf172 DNA-binding" evidence="2">
    <location>
        <begin position="177"/>
        <end position="261"/>
    </location>
</feature>
<evidence type="ECO:0000313" key="3">
    <source>
        <dbReference type="EMBL" id="CAG7720361.1"/>
    </source>
</evidence>
<feature type="compositionally biased region" description="Polar residues" evidence="1">
    <location>
        <begin position="23"/>
        <end position="33"/>
    </location>
</feature>
<sequence length="294" mass="33581">MPKKCGNCKKIGHNCRTCEIESPESSTSNTGNSELEKNKTTKNSEDSENITKVPRQDRDKTESPQKAISSTDVEVVKTLLTDFNEISSDDSDQEQRSSSFSCCTSVVRSLKGKSKVTGTADWKITIDRPKKLRSNFYIRDTNEVLIRILQGPSKKDGPGYIYMYKIDERFENAELSEELKGCYKIGMSEDLPFSRRIPAQKNANKENYVEVTHVPVAWRKLTEKVIHLQLHNRHYPRNVKDGGTEWFKGDLEAQTGMDQKQKIQRMEKKLKEVILDSKKVVQSKWGGEEPKEGL</sequence>
<comment type="caution">
    <text evidence="3">The sequence shown here is derived from an EMBL/GenBank/DDBJ whole genome shotgun (WGS) entry which is preliminary data.</text>
</comment>
<dbReference type="Proteomes" id="UP000708208">
    <property type="component" value="Unassembled WGS sequence"/>
</dbReference>
<evidence type="ECO:0000256" key="1">
    <source>
        <dbReference type="SAM" id="MobiDB-lite"/>
    </source>
</evidence>
<name>A0A8J2NP29_9HEXA</name>
<feature type="region of interest" description="Disordered" evidence="1">
    <location>
        <begin position="20"/>
        <end position="69"/>
    </location>
</feature>
<dbReference type="AlphaFoldDB" id="A0A8J2NP29"/>
<evidence type="ECO:0000313" key="4">
    <source>
        <dbReference type="Proteomes" id="UP000708208"/>
    </source>
</evidence>
<proteinExistence type="predicted"/>
<keyword evidence="4" id="KW-1185">Reference proteome</keyword>
<feature type="compositionally biased region" description="Basic and acidic residues" evidence="1">
    <location>
        <begin position="34"/>
        <end position="45"/>
    </location>
</feature>
<feature type="compositionally biased region" description="Basic and acidic residues" evidence="1">
    <location>
        <begin position="54"/>
        <end position="63"/>
    </location>
</feature>
<dbReference type="Pfam" id="PF10544">
    <property type="entry name" value="T5orf172"/>
    <property type="match status" value="1"/>
</dbReference>
<dbReference type="EMBL" id="CAJVCH010070001">
    <property type="protein sequence ID" value="CAG7720361.1"/>
    <property type="molecule type" value="Genomic_DNA"/>
</dbReference>
<dbReference type="OrthoDB" id="8250202at2759"/>
<protein>
    <recommendedName>
        <fullName evidence="2">Bacteriophage T5 Orf172 DNA-binding domain-containing protein</fullName>
    </recommendedName>
</protein>
<evidence type="ECO:0000259" key="2">
    <source>
        <dbReference type="SMART" id="SM00974"/>
    </source>
</evidence>
<dbReference type="SMART" id="SM00974">
    <property type="entry name" value="T5orf172"/>
    <property type="match status" value="1"/>
</dbReference>
<reference evidence="3" key="1">
    <citation type="submission" date="2021-06" db="EMBL/GenBank/DDBJ databases">
        <authorList>
            <person name="Hodson N. C."/>
            <person name="Mongue J. A."/>
            <person name="Jaron S. K."/>
        </authorList>
    </citation>
    <scope>NUCLEOTIDE SEQUENCE</scope>
</reference>
<gene>
    <name evidence="3" type="ORF">AFUS01_LOCUS9641</name>
</gene>
<organism evidence="3 4">
    <name type="scientific">Allacma fusca</name>
    <dbReference type="NCBI Taxonomy" id="39272"/>
    <lineage>
        <taxon>Eukaryota</taxon>
        <taxon>Metazoa</taxon>
        <taxon>Ecdysozoa</taxon>
        <taxon>Arthropoda</taxon>
        <taxon>Hexapoda</taxon>
        <taxon>Collembola</taxon>
        <taxon>Symphypleona</taxon>
        <taxon>Sminthuridae</taxon>
        <taxon>Allacma</taxon>
    </lineage>
</organism>
<accession>A0A8J2NP29</accession>
<dbReference type="InterPro" id="IPR018306">
    <property type="entry name" value="Phage_T5_Orf172_DNA-bd"/>
</dbReference>